<keyword evidence="3" id="KW-1185">Reference proteome</keyword>
<dbReference type="InterPro" id="IPR008979">
    <property type="entry name" value="Galactose-bd-like_sf"/>
</dbReference>
<dbReference type="EMBL" id="CACVKT020007620">
    <property type="protein sequence ID" value="CAC5409010.1"/>
    <property type="molecule type" value="Genomic_DNA"/>
</dbReference>
<gene>
    <name evidence="2" type="ORF">MCOR_42343</name>
</gene>
<organism evidence="2 3">
    <name type="scientific">Mytilus coruscus</name>
    <name type="common">Sea mussel</name>
    <dbReference type="NCBI Taxonomy" id="42192"/>
    <lineage>
        <taxon>Eukaryota</taxon>
        <taxon>Metazoa</taxon>
        <taxon>Spiralia</taxon>
        <taxon>Lophotrochozoa</taxon>
        <taxon>Mollusca</taxon>
        <taxon>Bivalvia</taxon>
        <taxon>Autobranchia</taxon>
        <taxon>Pteriomorphia</taxon>
        <taxon>Mytilida</taxon>
        <taxon>Mytiloidea</taxon>
        <taxon>Mytilidae</taxon>
        <taxon>Mytilinae</taxon>
        <taxon>Mytilus</taxon>
    </lineage>
</organism>
<dbReference type="AlphaFoldDB" id="A0A6J8DQ49"/>
<feature type="transmembrane region" description="Helical" evidence="1">
    <location>
        <begin position="193"/>
        <end position="213"/>
    </location>
</feature>
<evidence type="ECO:0000256" key="1">
    <source>
        <dbReference type="SAM" id="Phobius"/>
    </source>
</evidence>
<name>A0A6J8DQ49_MYTCO</name>
<sequence>MLQKYKVDQSEKDRALAFLTNPYNSQKACHRRYFYSSFKPRSKSCRIDFTEEFEIDGPDLLRTPSHISPLTLPDPEAIQTAFALQERPDTLYQTVTSFIKYYMLKTILGSHDKYNEEETKMISILQPHKLLIIIRTYFVIVAAQTNLAIYGTADQQSTLVDSLGIHSANLAIEGPANNYWEDGCSSTKPNQAYAWWGLTLPQVAFITNVVIYYRGDSKYSL</sequence>
<evidence type="ECO:0000313" key="2">
    <source>
        <dbReference type="EMBL" id="CAC5409010.1"/>
    </source>
</evidence>
<protein>
    <submittedName>
        <fullName evidence="2">Uncharacterized protein</fullName>
    </submittedName>
</protein>
<accession>A0A6J8DQ49</accession>
<reference evidence="2 3" key="1">
    <citation type="submission" date="2020-06" db="EMBL/GenBank/DDBJ databases">
        <authorList>
            <person name="Li R."/>
            <person name="Bekaert M."/>
        </authorList>
    </citation>
    <scope>NUCLEOTIDE SEQUENCE [LARGE SCALE GENOMIC DNA]</scope>
    <source>
        <strain evidence="3">wild</strain>
    </source>
</reference>
<keyword evidence="1" id="KW-0472">Membrane</keyword>
<dbReference type="Gene3D" id="2.60.120.260">
    <property type="entry name" value="Galactose-binding domain-like"/>
    <property type="match status" value="1"/>
</dbReference>
<keyword evidence="1" id="KW-0812">Transmembrane</keyword>
<dbReference type="Proteomes" id="UP000507470">
    <property type="component" value="Unassembled WGS sequence"/>
</dbReference>
<dbReference type="SUPFAM" id="SSF49785">
    <property type="entry name" value="Galactose-binding domain-like"/>
    <property type="match status" value="1"/>
</dbReference>
<evidence type="ECO:0000313" key="3">
    <source>
        <dbReference type="Proteomes" id="UP000507470"/>
    </source>
</evidence>
<keyword evidence="1" id="KW-1133">Transmembrane helix</keyword>
<proteinExistence type="predicted"/>
<feature type="transmembrane region" description="Helical" evidence="1">
    <location>
        <begin position="130"/>
        <end position="153"/>
    </location>
</feature>